<dbReference type="PROSITE" id="PS51194">
    <property type="entry name" value="HELICASE_CTER"/>
    <property type="match status" value="1"/>
</dbReference>
<dbReference type="RefSeq" id="WP_127074738.1">
    <property type="nucleotide sequence ID" value="NZ_CP032819.1"/>
</dbReference>
<dbReference type="SUPFAM" id="SSF52540">
    <property type="entry name" value="P-loop containing nucleoside triphosphate hydrolases"/>
    <property type="match status" value="1"/>
</dbReference>
<dbReference type="GO" id="GO:0005524">
    <property type="term" value="F:ATP binding"/>
    <property type="evidence" value="ECO:0007669"/>
    <property type="project" value="InterPro"/>
</dbReference>
<proteinExistence type="predicted"/>
<evidence type="ECO:0000313" key="4">
    <source>
        <dbReference type="Proteomes" id="UP000270673"/>
    </source>
</evidence>
<dbReference type="InterPro" id="IPR050742">
    <property type="entry name" value="Helicase_Restrict-Modif_Enz"/>
</dbReference>
<dbReference type="InterPro" id="IPR014001">
    <property type="entry name" value="Helicase_ATP-bd"/>
</dbReference>
<protein>
    <submittedName>
        <fullName evidence="3">DEAD/DEAH box helicase</fullName>
    </submittedName>
</protein>
<dbReference type="SMART" id="SM00487">
    <property type="entry name" value="DEXDc"/>
    <property type="match status" value="1"/>
</dbReference>
<dbReference type="GO" id="GO:0003677">
    <property type="term" value="F:DNA binding"/>
    <property type="evidence" value="ECO:0007669"/>
    <property type="project" value="InterPro"/>
</dbReference>
<feature type="domain" description="Helicase ATP-binding" evidence="1">
    <location>
        <begin position="140"/>
        <end position="310"/>
    </location>
</feature>
<dbReference type="PANTHER" id="PTHR47396:SF1">
    <property type="entry name" value="ATP-DEPENDENT HELICASE IRC3-RELATED"/>
    <property type="match status" value="1"/>
</dbReference>
<dbReference type="Pfam" id="PF00271">
    <property type="entry name" value="Helicase_C"/>
    <property type="match status" value="1"/>
</dbReference>
<reference evidence="3 4" key="1">
    <citation type="submission" date="2018-10" db="EMBL/GenBank/DDBJ databases">
        <title>Butyricimonas faecalis sp. nov., isolated from human faeces and emended description of the genus Butyricimonas.</title>
        <authorList>
            <person name="Le Roy T."/>
            <person name="Van der Smissen P."/>
            <person name="Paquot A."/>
            <person name="Delzenne N."/>
            <person name="Muccioli G."/>
            <person name="Collet J.-F."/>
            <person name="Cani P.D."/>
        </authorList>
    </citation>
    <scope>NUCLEOTIDE SEQUENCE [LARGE SCALE GENOMIC DNA]</scope>
    <source>
        <strain evidence="3 4">H184</strain>
    </source>
</reference>
<gene>
    <name evidence="3" type="ORF">D8S85_01620</name>
</gene>
<evidence type="ECO:0000259" key="1">
    <source>
        <dbReference type="PROSITE" id="PS51192"/>
    </source>
</evidence>
<evidence type="ECO:0000313" key="3">
    <source>
        <dbReference type="EMBL" id="AZS28373.1"/>
    </source>
</evidence>
<keyword evidence="3" id="KW-0378">Hydrolase</keyword>
<dbReference type="Proteomes" id="UP000270673">
    <property type="component" value="Chromosome"/>
</dbReference>
<dbReference type="GO" id="GO:0016787">
    <property type="term" value="F:hydrolase activity"/>
    <property type="evidence" value="ECO:0007669"/>
    <property type="project" value="InterPro"/>
</dbReference>
<dbReference type="AlphaFoldDB" id="A0A3S9VP84"/>
<keyword evidence="3" id="KW-0347">Helicase</keyword>
<keyword evidence="3" id="KW-0547">Nucleotide-binding</keyword>
<feature type="domain" description="Helicase C-terminal" evidence="2">
    <location>
        <begin position="343"/>
        <end position="494"/>
    </location>
</feature>
<dbReference type="GO" id="GO:0005829">
    <property type="term" value="C:cytosol"/>
    <property type="evidence" value="ECO:0007669"/>
    <property type="project" value="TreeGrafter"/>
</dbReference>
<dbReference type="GO" id="GO:0004386">
    <property type="term" value="F:helicase activity"/>
    <property type="evidence" value="ECO:0007669"/>
    <property type="project" value="UniProtKB-KW"/>
</dbReference>
<dbReference type="OrthoDB" id="9759819at2"/>
<organism evidence="3 4">
    <name type="scientific">Butyricimonas faecalis</name>
    <dbReference type="NCBI Taxonomy" id="2093856"/>
    <lineage>
        <taxon>Bacteria</taxon>
        <taxon>Pseudomonadati</taxon>
        <taxon>Bacteroidota</taxon>
        <taxon>Bacteroidia</taxon>
        <taxon>Bacteroidales</taxon>
        <taxon>Odoribacteraceae</taxon>
        <taxon>Butyricimonas</taxon>
    </lineage>
</organism>
<name>A0A3S9VP84_9BACT</name>
<keyword evidence="3" id="KW-0067">ATP-binding</keyword>
<dbReference type="InterPro" id="IPR001650">
    <property type="entry name" value="Helicase_C-like"/>
</dbReference>
<dbReference type="InterPro" id="IPR006935">
    <property type="entry name" value="Helicase/UvrB_N"/>
</dbReference>
<sequence>MIKLPIKIVQLLWSCGNNKVEHLNGYDKELSKATFDIVSTSPFVIQTDSVSILLTRDENDPNIENYQYAVLTNKKPRKSEFLKGNILSIRWIKHPTFTTLHPNEIAASWKERFLYRKEDIPNSIFGLRAPQLGAIYAFMSKAQIHHGRNIIVMPTGTGKTETMLSILIANQCPKVLITVPSDALRDQLANKFITLGILPKYEIVASDCIYPNVGIVKEGMDYNGWHSLIEKSNVIITTMPLITNSESTIIDLLRANISHLFIDEAHHSEAKTWSEFIDSFDDEKVTLFTATPFRNDSRRLRGDFIYNFSLKDAQSQGYYKPIKFIPIREYDLIQADRHIAEVAVNQLRSDIENGYDHILMARCSTKQRAKEVMEIYQQYSDLNPVVVFSSMPNQKSILNGIKDKKHKIIVCVNMLGEGFDMPELKIAAIHDAKQSLPITLQFIGRFTRTSYDSNLGNASFITNIAYPPILEELEELYAKDADWNSLLPLLNDGTTEQEKDFNQFIQSFGNLELSKIPFQGINIPLSATIYRTSNTWNPKAWEDILSPEIYDYRFGSSTAEGDTLVVIGGSIENVDWGNVECVQNLLWNILVIHRYCTPNYNHAYVYSTLSETDEIVKAIFGEDDTSKISGHCVFRVFHDVRRFAIANFGGRKARIGNVSFKSYYGKDVQEGISMTEQKQLTANNLFGNGYRNGERTSVGCSVKGKIWSHTRGNLLEYTKWARMIGKLVEDESIDPNYFIKNTLRVCTISELPQIAPIAIDWDPELYRDYPEHGIYLTHNAIDYQLWYATIELASCEIKNTITFNILIEDSKFTYMIEYYERDNHKTYHVKQVSGDKLKMRYGTRLYNDICDYFNNNDAVPVIYFADGSCLYANNLVGTNSDIAPFPQEKLIGIDWADTKIENESQHVVPYETDSIQYFFSKYIWDQFDLIYDDDGSGEIADLIGFKNEDNAIHMHLFHLKYAHGGKVSNMISNFYEVCGQAQKCLKWNDRDKSRQLFNRLFARKIKKYQGRECSRILKGSEEELEQLSSQINWKKDLIMHINIVQPGLSCSNPSSDILNLLGCVASYIKDVSNIDLNVYCNQ</sequence>
<dbReference type="PANTHER" id="PTHR47396">
    <property type="entry name" value="TYPE I RESTRICTION ENZYME ECOKI R PROTEIN"/>
    <property type="match status" value="1"/>
</dbReference>
<dbReference type="Pfam" id="PF04851">
    <property type="entry name" value="ResIII"/>
    <property type="match status" value="1"/>
</dbReference>
<dbReference type="PROSITE" id="PS51192">
    <property type="entry name" value="HELICASE_ATP_BIND_1"/>
    <property type="match status" value="1"/>
</dbReference>
<dbReference type="CDD" id="cd17926">
    <property type="entry name" value="DEXHc_RE"/>
    <property type="match status" value="1"/>
</dbReference>
<dbReference type="Gene3D" id="3.40.50.300">
    <property type="entry name" value="P-loop containing nucleotide triphosphate hydrolases"/>
    <property type="match status" value="2"/>
</dbReference>
<dbReference type="InterPro" id="IPR027417">
    <property type="entry name" value="P-loop_NTPase"/>
</dbReference>
<dbReference type="CDD" id="cd18785">
    <property type="entry name" value="SF2_C"/>
    <property type="match status" value="1"/>
</dbReference>
<accession>A0A3S9VP84</accession>
<keyword evidence="4" id="KW-1185">Reference proteome</keyword>
<evidence type="ECO:0000259" key="2">
    <source>
        <dbReference type="PROSITE" id="PS51194"/>
    </source>
</evidence>
<dbReference type="KEGG" id="buy:D8S85_01620"/>
<dbReference type="EMBL" id="CP032819">
    <property type="protein sequence ID" value="AZS28373.1"/>
    <property type="molecule type" value="Genomic_DNA"/>
</dbReference>